<dbReference type="InterPro" id="IPR007507">
    <property type="entry name" value="Glycos_transf_N"/>
</dbReference>
<dbReference type="AlphaFoldDB" id="A0A916R345"/>
<evidence type="ECO:0000256" key="4">
    <source>
        <dbReference type="ARBA" id="ARBA00019077"/>
    </source>
</evidence>
<evidence type="ECO:0000256" key="8">
    <source>
        <dbReference type="PIRSR" id="PIRSR639901-1"/>
    </source>
</evidence>
<feature type="site" description="Transition state stabilizer" evidence="9">
    <location>
        <position position="208"/>
    </location>
</feature>
<evidence type="ECO:0000256" key="3">
    <source>
        <dbReference type="ARBA" id="ARBA00012621"/>
    </source>
</evidence>
<dbReference type="Gene3D" id="3.40.50.2000">
    <property type="entry name" value="Glycogen Phosphorylase B"/>
    <property type="match status" value="1"/>
</dbReference>
<comment type="pathway">
    <text evidence="2 10">Bacterial outer membrane biogenesis; LPS core biosynthesis.</text>
</comment>
<feature type="active site" description="Proton acceptor" evidence="8">
    <location>
        <position position="61"/>
    </location>
</feature>
<evidence type="ECO:0000256" key="1">
    <source>
        <dbReference type="ARBA" id="ARBA00003394"/>
    </source>
</evidence>
<reference evidence="12" key="1">
    <citation type="journal article" date="2014" name="Int. J. Syst. Evol. Microbiol.">
        <title>Complete genome sequence of Corynebacterium casei LMG S-19264T (=DSM 44701T), isolated from a smear-ripened cheese.</title>
        <authorList>
            <consortium name="US DOE Joint Genome Institute (JGI-PGF)"/>
            <person name="Walter F."/>
            <person name="Albersmeier A."/>
            <person name="Kalinowski J."/>
            <person name="Ruckert C."/>
        </authorList>
    </citation>
    <scope>NUCLEOTIDE SEQUENCE</scope>
    <source>
        <strain evidence="12">CGMCC 1.15880</strain>
    </source>
</reference>
<keyword evidence="10" id="KW-0472">Membrane</keyword>
<reference evidence="12" key="2">
    <citation type="submission" date="2020-09" db="EMBL/GenBank/DDBJ databases">
        <authorList>
            <person name="Sun Q."/>
            <person name="Zhou Y."/>
        </authorList>
    </citation>
    <scope>NUCLEOTIDE SEQUENCE</scope>
    <source>
        <strain evidence="12">CGMCC 1.15880</strain>
    </source>
</reference>
<evidence type="ECO:0000256" key="6">
    <source>
        <dbReference type="ARBA" id="ARBA00031445"/>
    </source>
</evidence>
<sequence length="411" mass="45090">MPHVVIKLLTFLATIPLLIWVTLQVVLRQSSLDTAKNRLGIATDRPPEKPVIWLHAASLGELTSIKPFLLYLARNFPDHLLLITTNNPAALKAARGWADLPMILQTAPLDIPFVVNRFLAYWSPAGFVNIEGEIWPNRFISLAKKQVPSIMLNARLSDRSAKKLSKLGASALGLVHFNQIYAQDACSADHFSTLGIPQDCVRTIPNFKSLVSLPPPDVRMQARYDRCNTLLAASTHEGEEPLILDAFQSLSEQNPNLRLILVPRHPNRVPEVMKFAQDRKLEVGIYGEKSEPEQVTVVDSLGSLQRIYPLAQVTLVGGSLVPDIGGHTPYEPLRAASAIVSGPFHSNFKQEYETLTQADACILSKSGELADALSTAFSLADELAARAQKVYPSAADPTVLFNDIARKVGLS</sequence>
<keyword evidence="10" id="KW-0448">Lipopolysaccharide biosynthesis</keyword>
<dbReference type="InterPro" id="IPR039901">
    <property type="entry name" value="Kdotransferase"/>
</dbReference>
<accession>A0A916R345</accession>
<dbReference type="EMBL" id="BMKA01000007">
    <property type="protein sequence ID" value="GGA30188.1"/>
    <property type="molecule type" value="Genomic_DNA"/>
</dbReference>
<comment type="catalytic activity">
    <reaction evidence="7 10">
        <text>lipid IVA (E. coli) + CMP-3-deoxy-beta-D-manno-octulosonate = alpha-Kdo-(2-&gt;6)-lipid IVA (E. coli) + CMP + H(+)</text>
        <dbReference type="Rhea" id="RHEA:28066"/>
        <dbReference type="ChEBI" id="CHEBI:15378"/>
        <dbReference type="ChEBI" id="CHEBI:58603"/>
        <dbReference type="ChEBI" id="CHEBI:60364"/>
        <dbReference type="ChEBI" id="CHEBI:60377"/>
        <dbReference type="ChEBI" id="CHEBI:85987"/>
        <dbReference type="EC" id="2.4.99.12"/>
    </reaction>
</comment>
<protein>
    <recommendedName>
        <fullName evidence="4 10">3-deoxy-D-manno-octulosonic acid transferase</fullName>
        <shortName evidence="10">Kdo transferase</shortName>
        <ecNumber evidence="3 10">2.4.99.12</ecNumber>
    </recommendedName>
    <alternativeName>
        <fullName evidence="6 10">Lipid IV(A) 3-deoxy-D-manno-octulosonic acid transferase</fullName>
    </alternativeName>
</protein>
<name>A0A916R345_9RHOB</name>
<keyword evidence="10" id="KW-1003">Cell membrane</keyword>
<evidence type="ECO:0000259" key="11">
    <source>
        <dbReference type="Pfam" id="PF04413"/>
    </source>
</evidence>
<dbReference type="GO" id="GO:0005886">
    <property type="term" value="C:plasma membrane"/>
    <property type="evidence" value="ECO:0007669"/>
    <property type="project" value="UniProtKB-SubCell"/>
</dbReference>
<evidence type="ECO:0000256" key="7">
    <source>
        <dbReference type="ARBA" id="ARBA00049183"/>
    </source>
</evidence>
<evidence type="ECO:0000256" key="10">
    <source>
        <dbReference type="RuleBase" id="RU365103"/>
    </source>
</evidence>
<dbReference type="InterPro" id="IPR038107">
    <property type="entry name" value="Glycos_transf_N_sf"/>
</dbReference>
<proteinExistence type="inferred from homology"/>
<dbReference type="PANTHER" id="PTHR42755">
    <property type="entry name" value="3-DEOXY-MANNO-OCTULOSONATE CYTIDYLYLTRANSFERASE"/>
    <property type="match status" value="1"/>
</dbReference>
<dbReference type="GO" id="GO:0009244">
    <property type="term" value="P:lipopolysaccharide core region biosynthetic process"/>
    <property type="evidence" value="ECO:0007669"/>
    <property type="project" value="UniProtKB-UniRule"/>
</dbReference>
<comment type="subcellular location">
    <subcellularLocation>
        <location evidence="10">Cell membrane</location>
    </subcellularLocation>
</comment>
<evidence type="ECO:0000256" key="2">
    <source>
        <dbReference type="ARBA" id="ARBA00004713"/>
    </source>
</evidence>
<comment type="similarity">
    <text evidence="10">Belongs to the glycosyltransferase group 1 family.</text>
</comment>
<dbReference type="Pfam" id="PF04413">
    <property type="entry name" value="Glycos_transf_N"/>
    <property type="match status" value="1"/>
</dbReference>
<keyword evidence="5 10" id="KW-0808">Transferase</keyword>
<keyword evidence="13" id="KW-1185">Reference proteome</keyword>
<dbReference type="Proteomes" id="UP000628017">
    <property type="component" value="Unassembled WGS sequence"/>
</dbReference>
<feature type="domain" description="3-deoxy-D-manno-octulosonic-acid transferase N-terminal" evidence="11">
    <location>
        <begin position="36"/>
        <end position="208"/>
    </location>
</feature>
<organism evidence="12 13">
    <name type="scientific">Neptunicoccus cionae</name>
    <dbReference type="NCBI Taxonomy" id="2035344"/>
    <lineage>
        <taxon>Bacteria</taxon>
        <taxon>Pseudomonadati</taxon>
        <taxon>Pseudomonadota</taxon>
        <taxon>Alphaproteobacteria</taxon>
        <taxon>Rhodobacterales</taxon>
        <taxon>Paracoccaceae</taxon>
        <taxon>Neptunicoccus</taxon>
    </lineage>
</organism>
<gene>
    <name evidence="12" type="primary">kdtA1</name>
    <name evidence="12" type="ORF">GCM10011498_34190</name>
</gene>
<dbReference type="GO" id="GO:0009245">
    <property type="term" value="P:lipid A biosynthetic process"/>
    <property type="evidence" value="ECO:0007669"/>
    <property type="project" value="TreeGrafter"/>
</dbReference>
<dbReference type="PANTHER" id="PTHR42755:SF1">
    <property type="entry name" value="3-DEOXY-D-MANNO-OCTULOSONIC ACID TRANSFERASE, MITOCHONDRIAL-RELATED"/>
    <property type="match status" value="1"/>
</dbReference>
<dbReference type="Gene3D" id="3.40.50.11720">
    <property type="entry name" value="3-Deoxy-D-manno-octulosonic-acid transferase, N-terminal domain"/>
    <property type="match status" value="1"/>
</dbReference>
<evidence type="ECO:0000313" key="12">
    <source>
        <dbReference type="EMBL" id="GGA30188.1"/>
    </source>
</evidence>
<dbReference type="GO" id="GO:0043842">
    <property type="term" value="F:Kdo transferase activity"/>
    <property type="evidence" value="ECO:0007669"/>
    <property type="project" value="UniProtKB-EC"/>
</dbReference>
<dbReference type="SUPFAM" id="SSF53756">
    <property type="entry name" value="UDP-Glycosyltransferase/glycogen phosphorylase"/>
    <property type="match status" value="1"/>
</dbReference>
<evidence type="ECO:0000313" key="13">
    <source>
        <dbReference type="Proteomes" id="UP000628017"/>
    </source>
</evidence>
<evidence type="ECO:0000256" key="5">
    <source>
        <dbReference type="ARBA" id="ARBA00022679"/>
    </source>
</evidence>
<feature type="site" description="Transition state stabilizer" evidence="9">
    <location>
        <position position="131"/>
    </location>
</feature>
<evidence type="ECO:0000256" key="9">
    <source>
        <dbReference type="PIRSR" id="PIRSR639901-2"/>
    </source>
</evidence>
<comment type="caution">
    <text evidence="12">The sequence shown here is derived from an EMBL/GenBank/DDBJ whole genome shotgun (WGS) entry which is preliminary data.</text>
</comment>
<dbReference type="EC" id="2.4.99.12" evidence="3 10"/>
<comment type="function">
    <text evidence="1 10">Involved in lipopolysaccharide (LPS) biosynthesis. Catalyzes the transfer of 3-deoxy-D-manno-octulosonate (Kdo) residue(s) from CMP-Kdo to lipid IV(A), the tetraacyldisaccharide-1,4'-bisphosphate precursor of lipid A.</text>
</comment>